<sequence length="243" mass="26318">MNLNMANRQCCDLDIRDYKTNEPWLFADFCNTTTAGFTGESVYAMKKGSKAIAFSDPLSGTMTLEFQVHPFKIYSLLSDGTIETNAIIPVRETLVGGESGKLTLTSEPVAGSVFVYAEGDFAGTSIAGTVSASTFTASEASAVVESAKYEVAYLVEKRSGVKKIAFNNKKIPKNYRVTMETLDKNEEGELIPLKITAYKAAPQRNLELSFSSAGDPGAVTITFDVLEDRDGNVLDIVEIEDGE</sequence>
<protein>
    <submittedName>
        <fullName evidence="1">Uncharacterized protein</fullName>
    </submittedName>
</protein>
<dbReference type="EMBL" id="CACRUA010000002">
    <property type="protein sequence ID" value="VYT68129.1"/>
    <property type="molecule type" value="Genomic_DNA"/>
</dbReference>
<name>A0A6N2YMG7_CLOSY</name>
<dbReference type="RefSeq" id="WP_202020769.1">
    <property type="nucleotide sequence ID" value="NZ_BAABZD010000009.1"/>
</dbReference>
<accession>A0A6N2YMG7</accession>
<reference evidence="1" key="1">
    <citation type="submission" date="2019-11" db="EMBL/GenBank/DDBJ databases">
        <authorList>
            <person name="Feng L."/>
        </authorList>
    </citation>
    <scope>NUCLEOTIDE SEQUENCE</scope>
    <source>
        <strain evidence="1">CsymbiosumLFYP84</strain>
    </source>
</reference>
<organism evidence="1">
    <name type="scientific">Clostridium symbiosum</name>
    <name type="common">Bacteroides symbiosus</name>
    <dbReference type="NCBI Taxonomy" id="1512"/>
    <lineage>
        <taxon>Bacteria</taxon>
        <taxon>Bacillati</taxon>
        <taxon>Bacillota</taxon>
        <taxon>Clostridia</taxon>
        <taxon>Lachnospirales</taxon>
        <taxon>Lachnospiraceae</taxon>
        <taxon>Otoolea</taxon>
    </lineage>
</organism>
<evidence type="ECO:0000313" key="1">
    <source>
        <dbReference type="EMBL" id="VYT68129.1"/>
    </source>
</evidence>
<proteinExistence type="predicted"/>
<dbReference type="AlphaFoldDB" id="A0A6N2YMG7"/>
<gene>
    <name evidence="1" type="ORF">CSLFYP84_00316</name>
</gene>